<dbReference type="OrthoDB" id="1760617at2"/>
<evidence type="ECO:0000256" key="2">
    <source>
        <dbReference type="SAM" id="MobiDB-lite"/>
    </source>
</evidence>
<evidence type="ECO:0000313" key="4">
    <source>
        <dbReference type="Proteomes" id="UP000034407"/>
    </source>
</evidence>
<protein>
    <submittedName>
        <fullName evidence="3">Uncharacterized protein</fullName>
    </submittedName>
</protein>
<feature type="region of interest" description="Disordered" evidence="2">
    <location>
        <begin position="156"/>
        <end position="178"/>
    </location>
</feature>
<reference evidence="3 4" key="1">
    <citation type="submission" date="2015-04" db="EMBL/GenBank/DDBJ databases">
        <title>Microcin producing Clostridium sp. JC272T.</title>
        <authorList>
            <person name="Jyothsna T."/>
            <person name="Sasikala C."/>
            <person name="Ramana C."/>
        </authorList>
    </citation>
    <scope>NUCLEOTIDE SEQUENCE [LARGE SCALE GENOMIC DNA]</scope>
    <source>
        <strain evidence="3 4">JC272</strain>
    </source>
</reference>
<dbReference type="AlphaFoldDB" id="A0A0M3DKP0"/>
<name>A0A0M3DKP0_9FIRM</name>
<gene>
    <name evidence="3" type="ORF">VN21_01655</name>
</gene>
<feature type="coiled-coil region" evidence="1">
    <location>
        <begin position="39"/>
        <end position="80"/>
    </location>
</feature>
<keyword evidence="1" id="KW-0175">Coiled coil</keyword>
<accession>A0A0M3DKP0</accession>
<dbReference type="Gene3D" id="1.10.287.950">
    <property type="entry name" value="Methyl-accepting chemotaxis protein"/>
    <property type="match status" value="1"/>
</dbReference>
<dbReference type="PATRIC" id="fig|1629550.3.peg.301"/>
<comment type="caution">
    <text evidence="3">The sequence shown here is derived from an EMBL/GenBank/DDBJ whole genome shotgun (WGS) entry which is preliminary data.</text>
</comment>
<organism evidence="3 4">
    <name type="scientific">Paraclostridium benzoelyticum</name>
    <dbReference type="NCBI Taxonomy" id="1629550"/>
    <lineage>
        <taxon>Bacteria</taxon>
        <taxon>Bacillati</taxon>
        <taxon>Bacillota</taxon>
        <taxon>Clostridia</taxon>
        <taxon>Peptostreptococcales</taxon>
        <taxon>Peptostreptococcaceae</taxon>
        <taxon>Paraclostridium</taxon>
    </lineage>
</organism>
<evidence type="ECO:0000256" key="1">
    <source>
        <dbReference type="SAM" id="Coils"/>
    </source>
</evidence>
<feature type="compositionally biased region" description="Acidic residues" evidence="2">
    <location>
        <begin position="164"/>
        <end position="178"/>
    </location>
</feature>
<dbReference type="RefSeq" id="WP_046821736.1">
    <property type="nucleotide sequence ID" value="NZ_LBBT01000031.1"/>
</dbReference>
<keyword evidence="4" id="KW-1185">Reference proteome</keyword>
<sequence length="178" mass="20022">MSYKQNGWNECENINKWENVCYYKCKDHGCDGENCKKDIERTENIIDSIKVRNEELGNDLRNAKENQKEVKSALVAINDNVGNLANNLGEIEAALSQAACELKSIMDELEKSVPAQNAAVKDIKDAQDKQKYISELADELEKSFGKTVNCLKKRDKPPVLIPWDDCEDESEGSGCECD</sequence>
<evidence type="ECO:0000313" key="3">
    <source>
        <dbReference type="EMBL" id="KKY02721.1"/>
    </source>
</evidence>
<proteinExistence type="predicted"/>
<dbReference type="Proteomes" id="UP000034407">
    <property type="component" value="Unassembled WGS sequence"/>
</dbReference>
<dbReference type="EMBL" id="LBBT01000031">
    <property type="protein sequence ID" value="KKY02721.1"/>
    <property type="molecule type" value="Genomic_DNA"/>
</dbReference>